<gene>
    <name evidence="2" type="ORF">GGR17_002337</name>
</gene>
<dbReference type="AlphaFoldDB" id="A0A840CG97"/>
<name>A0A840CG97_9RHOB</name>
<evidence type="ECO:0000313" key="3">
    <source>
        <dbReference type="Proteomes" id="UP000585681"/>
    </source>
</evidence>
<accession>A0A840CG97</accession>
<organism evidence="2 3">
    <name type="scientific">Actibacterium naphthalenivorans</name>
    <dbReference type="NCBI Taxonomy" id="1614693"/>
    <lineage>
        <taxon>Bacteria</taxon>
        <taxon>Pseudomonadati</taxon>
        <taxon>Pseudomonadota</taxon>
        <taxon>Alphaproteobacteria</taxon>
        <taxon>Rhodobacterales</taxon>
        <taxon>Roseobacteraceae</taxon>
        <taxon>Actibacterium</taxon>
    </lineage>
</organism>
<feature type="transmembrane region" description="Helical" evidence="1">
    <location>
        <begin position="17"/>
        <end position="35"/>
    </location>
</feature>
<proteinExistence type="predicted"/>
<keyword evidence="1" id="KW-0812">Transmembrane</keyword>
<keyword evidence="1" id="KW-0472">Membrane</keyword>
<keyword evidence="1" id="KW-1133">Transmembrane helix</keyword>
<dbReference type="Proteomes" id="UP000585681">
    <property type="component" value="Unassembled WGS sequence"/>
</dbReference>
<protein>
    <submittedName>
        <fullName evidence="2">Uncharacterized protein</fullName>
    </submittedName>
</protein>
<evidence type="ECO:0000256" key="1">
    <source>
        <dbReference type="SAM" id="Phobius"/>
    </source>
</evidence>
<dbReference type="EMBL" id="JACIEQ010000003">
    <property type="protein sequence ID" value="MBB4022518.1"/>
    <property type="molecule type" value="Genomic_DNA"/>
</dbReference>
<keyword evidence="3" id="KW-1185">Reference proteome</keyword>
<reference evidence="2" key="1">
    <citation type="submission" date="2020-08" db="EMBL/GenBank/DDBJ databases">
        <title>Genomic Encyclopedia of Type Strains, Phase IV (KMG-IV): sequencing the most valuable type-strain genomes for metagenomic binning, comparative biology and taxonomic classification.</title>
        <authorList>
            <person name="Goeker M."/>
        </authorList>
    </citation>
    <scope>NUCLEOTIDE SEQUENCE [LARGE SCALE GENOMIC DNA]</scope>
    <source>
        <strain evidence="2">DSM 105040</strain>
    </source>
</reference>
<sequence>MARGRIRGVIVEKEENPWPAVIAVAIILVIIVAVIG</sequence>
<comment type="caution">
    <text evidence="2">The sequence shown here is derived from an EMBL/GenBank/DDBJ whole genome shotgun (WGS) entry which is preliminary data.</text>
</comment>
<evidence type="ECO:0000313" key="2">
    <source>
        <dbReference type="EMBL" id="MBB4022518.1"/>
    </source>
</evidence>